<organism evidence="2 3">
    <name type="scientific">Paraferrimonas sedimenticola</name>
    <dbReference type="NCBI Taxonomy" id="375674"/>
    <lineage>
        <taxon>Bacteria</taxon>
        <taxon>Pseudomonadati</taxon>
        <taxon>Pseudomonadota</taxon>
        <taxon>Gammaproteobacteria</taxon>
        <taxon>Alteromonadales</taxon>
        <taxon>Ferrimonadaceae</taxon>
        <taxon>Paraferrimonas</taxon>
    </lineage>
</organism>
<proteinExistence type="predicted"/>
<dbReference type="EMBL" id="BSNC01000005">
    <property type="protein sequence ID" value="GLP97003.1"/>
    <property type="molecule type" value="Genomic_DNA"/>
</dbReference>
<evidence type="ECO:0000256" key="1">
    <source>
        <dbReference type="SAM" id="MobiDB-lite"/>
    </source>
</evidence>
<comment type="caution">
    <text evidence="2">The sequence shown here is derived from an EMBL/GenBank/DDBJ whole genome shotgun (WGS) entry which is preliminary data.</text>
</comment>
<reference evidence="2" key="2">
    <citation type="submission" date="2023-01" db="EMBL/GenBank/DDBJ databases">
        <title>Draft genome sequence of Paraferrimonas sedimenticola strain NBRC 101628.</title>
        <authorList>
            <person name="Sun Q."/>
            <person name="Mori K."/>
        </authorList>
    </citation>
    <scope>NUCLEOTIDE SEQUENCE</scope>
    <source>
        <strain evidence="2">NBRC 101628</strain>
    </source>
</reference>
<keyword evidence="3" id="KW-1185">Reference proteome</keyword>
<sequence length="1490" mass="168830">MKVENIVRFNNELFFEGAVQLSWLEKRPEQAQKAAESFVFHGPKYHSANAAESEGIDGNYQLKDTSSFVNDLLSSLIKSQRGYDAVPYSLVVAGYGSGKSHLAVTCASILSAPQSDTSKKIITQISNADEAIGERIKEKLCELPKPVLVLPLDGMAGFHLGNALSKSIFNQFRALGVDAEHIRSLSPRFKTASQFVERNYSIRQDSFDKVFNDRDQDYICQKLEEHDEATYEAVDLIYSEANGQSIPIEGQESAQELIDTLCSVYCGDDGPFSNVVILFDEFGRYLEHAADKPHLAGDAALQQIFQGIQDNSDKIRFIGFIQYELKTYLKRFSGTGLRQLQRYITRFDAAEKYYLSTNLETIFAHMILKDERALEDTWLNTNAARQYEQSHTRLSLCLPSFSRFPMWENSSSFIEVIGRGCWPLHPLAVWFLTRQKDVVQSRSALTFIKETIARIAEQPAQNNGRIKQISTADLVLRSMLSELVAAERQVGGSVAETLQSLIEKFKGHLDESQQLVLASVAALEKMRIGKQEESIANAMICEASALDETAVNSSLEVLSELGALEWNRDLGQYELLTEGASRGQFQQWLRKLQHSFDSSETRRLFMRRATRETALASIETEFALMNQISTPDWVFEASSAHLDNLKNSIEQAFKEWSEAHLPTDPKGKAIYLYIDSGCDLETLEQRIREYFAKQLVKYGVAKAPIWVIGISDAQSTIMEHLVKLHIFEEQISEADKERYRRFIPDELRRCNDGLDASLKQALKERLYWVAGVEDLKEKRLKKVGTEVFGHIYTSPLAFPFDGFATKNNTAKADCAQLMRGLITRQVDGSWVQAQRKSLHNRVNNLLALAWGSLLSSGKVVPPRETLTKAVFTELVEEHKNEPQTTLKASYRKLIHPPYGMTSASAGVLISLLISLDLPPRRIEFDGELISSADWVNTVFKGKSNELQESVLARTKIRFLSENSETIWSGLLERWDSSEKYTELVSFKKDADSLDKSEPVPEHLEGMYRYLSDRSLNASSELTTQRANIDKYERSLEKAARTQSVSHSLSIASSLLKLSRQFEDSEVWPSEYLDECNELMRFAVTLFSDKLADWIPTQTCHSYANLSKYRRETESYISALKSLGYEKQAAILKGQMTSSIHRIEKLQKHKLTLDEAEDYPRQPKPSTSTPVRELRDEVSKGDELIEAIKAATDALTEAEIDAHVKAISARQELLRKEDAERRKSLGELYTIPSSEQGVREALLKAKHLRQVFLDTRDEQEISEIVFQLEYMINDFASWPVEGVSATRLAELLLNQSAQQAKAYLELLDEKDIEALWLENIYEIVASQRIESAFQQSHSWTNTRIIDSDKIASLPLSKCEELIEEFSSVPVFISEEDKSKIDDCLTQVSSRATNLKNALMRLKVKEWVESASKSIDIDRLTPHEAKGILAKLASPPFPLNAEEMQTIEAMESTLQSYLDQVSLDDILERINKLPIEKRKEILNTLERSFQNT</sequence>
<name>A0AA37W1M6_9GAMM</name>
<accession>A0AA37W1M6</accession>
<evidence type="ECO:0000313" key="3">
    <source>
        <dbReference type="Proteomes" id="UP001161422"/>
    </source>
</evidence>
<evidence type="ECO:0000313" key="2">
    <source>
        <dbReference type="EMBL" id="GLP97003.1"/>
    </source>
</evidence>
<protein>
    <submittedName>
        <fullName evidence="2">Uncharacterized protein</fullName>
    </submittedName>
</protein>
<gene>
    <name evidence="2" type="ORF">GCM10007895_23090</name>
</gene>
<dbReference type="Proteomes" id="UP001161422">
    <property type="component" value="Unassembled WGS sequence"/>
</dbReference>
<reference evidence="2" key="1">
    <citation type="journal article" date="2014" name="Int. J. Syst. Evol. Microbiol.">
        <title>Complete genome sequence of Corynebacterium casei LMG S-19264T (=DSM 44701T), isolated from a smear-ripened cheese.</title>
        <authorList>
            <consortium name="US DOE Joint Genome Institute (JGI-PGF)"/>
            <person name="Walter F."/>
            <person name="Albersmeier A."/>
            <person name="Kalinowski J."/>
            <person name="Ruckert C."/>
        </authorList>
    </citation>
    <scope>NUCLEOTIDE SEQUENCE</scope>
    <source>
        <strain evidence="2">NBRC 101628</strain>
    </source>
</reference>
<dbReference type="RefSeq" id="WP_095504308.1">
    <property type="nucleotide sequence ID" value="NZ_BSNC01000005.1"/>
</dbReference>
<feature type="region of interest" description="Disordered" evidence="1">
    <location>
        <begin position="1154"/>
        <end position="1173"/>
    </location>
</feature>